<dbReference type="FunFam" id="1.10.10.160:FF:000001">
    <property type="entry name" value="ATP-dependent DNA helicase"/>
    <property type="match status" value="1"/>
</dbReference>
<protein>
    <recommendedName>
        <fullName evidence="11">ATP-dependent DNA helicase</fullName>
        <ecNumber evidence="11">5.6.2.4</ecNumber>
    </recommendedName>
</protein>
<dbReference type="InterPro" id="IPR014017">
    <property type="entry name" value="DNA_helicase_UvrD-like_C"/>
</dbReference>
<keyword evidence="3 10" id="KW-0378">Hydrolase</keyword>
<dbReference type="GO" id="GO:0016887">
    <property type="term" value="F:ATP hydrolysis activity"/>
    <property type="evidence" value="ECO:0007669"/>
    <property type="project" value="RHEA"/>
</dbReference>
<accession>A0A2M7T7M4</accession>
<dbReference type="GO" id="GO:0005829">
    <property type="term" value="C:cytosol"/>
    <property type="evidence" value="ECO:0007669"/>
    <property type="project" value="TreeGrafter"/>
</dbReference>
<evidence type="ECO:0000313" key="14">
    <source>
        <dbReference type="EMBL" id="PIZ38329.1"/>
    </source>
</evidence>
<evidence type="ECO:0000259" key="12">
    <source>
        <dbReference type="PROSITE" id="PS51198"/>
    </source>
</evidence>
<dbReference type="EC" id="5.6.2.4" evidence="11"/>
<feature type="domain" description="UvrD-like helicase ATP-binding" evidence="12">
    <location>
        <begin position="3"/>
        <end position="282"/>
    </location>
</feature>
<evidence type="ECO:0000256" key="1">
    <source>
        <dbReference type="ARBA" id="ARBA00009922"/>
    </source>
</evidence>
<evidence type="ECO:0000259" key="13">
    <source>
        <dbReference type="PROSITE" id="PS51217"/>
    </source>
</evidence>
<evidence type="ECO:0000313" key="15">
    <source>
        <dbReference type="Proteomes" id="UP000230956"/>
    </source>
</evidence>
<dbReference type="InterPro" id="IPR000212">
    <property type="entry name" value="DNA_helicase_UvrD/REP"/>
</dbReference>
<evidence type="ECO:0000256" key="3">
    <source>
        <dbReference type="ARBA" id="ARBA00022801"/>
    </source>
</evidence>
<evidence type="ECO:0000256" key="4">
    <source>
        <dbReference type="ARBA" id="ARBA00022806"/>
    </source>
</evidence>
<dbReference type="NCBIfam" id="TIGR01073">
    <property type="entry name" value="pcrA"/>
    <property type="match status" value="1"/>
</dbReference>
<dbReference type="GO" id="GO:0033202">
    <property type="term" value="C:DNA helicase complex"/>
    <property type="evidence" value="ECO:0007669"/>
    <property type="project" value="TreeGrafter"/>
</dbReference>
<dbReference type="SUPFAM" id="SSF52540">
    <property type="entry name" value="P-loop containing nucleoside triphosphate hydrolases"/>
    <property type="match status" value="1"/>
</dbReference>
<dbReference type="GO" id="GO:0009314">
    <property type="term" value="P:response to radiation"/>
    <property type="evidence" value="ECO:0007669"/>
    <property type="project" value="UniProtKB-ARBA"/>
</dbReference>
<sequence>MLDNLNQVQQEAVTHKDGPVLILAGAGSGKTRVLTYRIAYLIKEKDISPFDILAITFTNKAANEMKERIAALVGRVSRAMWISTFHSTCARVLRQEAERLGYSKNFVIYDSNDSGRLITYCMRDLNIDNKRYPSNKVAAAISSAKNELMDAETFRARAQTYAERVVADVYKLYQDRIYKSNALDFDDLIMVTVNLFQLFPSVLDAYQEKFKYILVDEYQDTNPAQYELIRTLAGKHRNLCVVGDADQSIYRFRGADIRNILEFERDYPDCRVIKLEQNYRSTKTILNAANYVMQNNRSRKPKALWTENGKGDPIVRYQGENEHEEATFVAGEIEQMVKKGRQYKEFSVFYRTNAQSRVLEEIFLRYGVPYRIIGGLKFYERAEIKDVLAYLRVLSNPQDTVSLKRIINVPRRGLGNTTIQKVDAYSLKHNISFSQALNNVDDINQLSTAAVKNIKKFLVLLDELQRVKEKETLENLTKALLDATGYLAMYDALGTVEAEGRAENVREFIGVIKEFEESRASCTLDEFLEEIALIADIDSYDDDNNAVTLMTVHNAKGLEFNIVFIVGMEDGIFPHIRSMTETAELEEERRLFYVGITRAMQKLYLCNAWSRNLWGGVNYNSPSRFLHEIPADLLESAEQVDVKAKPPSEIGAFNIGDNVFHKKFGEGRITAVKGADQVTVLFAAEGEKTLLLNYAPLEKR</sequence>
<evidence type="ECO:0000256" key="7">
    <source>
        <dbReference type="ARBA" id="ARBA00023235"/>
    </source>
</evidence>
<dbReference type="Proteomes" id="UP000230956">
    <property type="component" value="Unassembled WGS sequence"/>
</dbReference>
<evidence type="ECO:0000256" key="8">
    <source>
        <dbReference type="ARBA" id="ARBA00034617"/>
    </source>
</evidence>
<dbReference type="InterPro" id="IPR013986">
    <property type="entry name" value="DExx_box_DNA_helicase_dom_sf"/>
</dbReference>
<dbReference type="GO" id="GO:0005524">
    <property type="term" value="F:ATP binding"/>
    <property type="evidence" value="ECO:0007669"/>
    <property type="project" value="UniProtKB-UniRule"/>
</dbReference>
<dbReference type="Pfam" id="PF00580">
    <property type="entry name" value="UvrD-helicase"/>
    <property type="match status" value="1"/>
</dbReference>
<keyword evidence="4 10" id="KW-0347">Helicase</keyword>
<dbReference type="PANTHER" id="PTHR11070">
    <property type="entry name" value="UVRD / RECB / PCRA DNA HELICASE FAMILY MEMBER"/>
    <property type="match status" value="1"/>
</dbReference>
<dbReference type="AlphaFoldDB" id="A0A2M7T7M4"/>
<evidence type="ECO:0000256" key="9">
    <source>
        <dbReference type="ARBA" id="ARBA00048988"/>
    </source>
</evidence>
<dbReference type="Pfam" id="PF13361">
    <property type="entry name" value="UvrD_C"/>
    <property type="match status" value="1"/>
</dbReference>
<reference evidence="15" key="1">
    <citation type="submission" date="2017-09" db="EMBL/GenBank/DDBJ databases">
        <title>Depth-based differentiation of microbial function through sediment-hosted aquifers and enrichment of novel symbionts in the deep terrestrial subsurface.</title>
        <authorList>
            <person name="Probst A.J."/>
            <person name="Ladd B."/>
            <person name="Jarett J.K."/>
            <person name="Geller-Mcgrath D.E."/>
            <person name="Sieber C.M.K."/>
            <person name="Emerson J.B."/>
            <person name="Anantharaman K."/>
            <person name="Thomas B.C."/>
            <person name="Malmstrom R."/>
            <person name="Stieglmeier M."/>
            <person name="Klingl A."/>
            <person name="Woyke T."/>
            <person name="Ryan C.M."/>
            <person name="Banfield J.F."/>
        </authorList>
    </citation>
    <scope>NUCLEOTIDE SEQUENCE [LARGE SCALE GENOMIC DNA]</scope>
</reference>
<evidence type="ECO:0000256" key="5">
    <source>
        <dbReference type="ARBA" id="ARBA00022840"/>
    </source>
</evidence>
<dbReference type="CDD" id="cd18807">
    <property type="entry name" value="SF1_C_UvrD"/>
    <property type="match status" value="1"/>
</dbReference>
<dbReference type="RefSeq" id="WP_286679365.1">
    <property type="nucleotide sequence ID" value="NZ_MNXI01000146.1"/>
</dbReference>
<dbReference type="GO" id="GO:0006260">
    <property type="term" value="P:DNA replication"/>
    <property type="evidence" value="ECO:0007669"/>
    <property type="project" value="InterPro"/>
</dbReference>
<name>A0A2M7T7M4_9ACTN</name>
<organism evidence="14 15">
    <name type="scientific">Candidatus Aquicultor secundus</name>
    <dbReference type="NCBI Taxonomy" id="1973895"/>
    <lineage>
        <taxon>Bacteria</taxon>
        <taxon>Bacillati</taxon>
        <taxon>Actinomycetota</taxon>
        <taxon>Candidatus Aquicultoria</taxon>
        <taxon>Candidatus Aquicultorales</taxon>
        <taxon>Candidatus Aquicultoraceae</taxon>
        <taxon>Candidatus Aquicultor</taxon>
    </lineage>
</organism>
<keyword evidence="2 10" id="KW-0547">Nucleotide-binding</keyword>
<feature type="domain" description="UvrD-like helicase C-terminal" evidence="13">
    <location>
        <begin position="283"/>
        <end position="557"/>
    </location>
</feature>
<comment type="caution">
    <text evidence="14">The sequence shown here is derived from an EMBL/GenBank/DDBJ whole genome shotgun (WGS) entry which is preliminary data.</text>
</comment>
<gene>
    <name evidence="14" type="primary">pcrA</name>
    <name evidence="14" type="ORF">COY37_06330</name>
</gene>
<dbReference type="PROSITE" id="PS51217">
    <property type="entry name" value="UVRD_HELICASE_CTER"/>
    <property type="match status" value="1"/>
</dbReference>
<dbReference type="GO" id="GO:0003677">
    <property type="term" value="F:DNA binding"/>
    <property type="evidence" value="ECO:0007669"/>
    <property type="project" value="UniProtKB-KW"/>
</dbReference>
<dbReference type="Gene3D" id="1.10.10.160">
    <property type="match status" value="1"/>
</dbReference>
<proteinExistence type="inferred from homology"/>
<dbReference type="InterPro" id="IPR027417">
    <property type="entry name" value="P-loop_NTPase"/>
</dbReference>
<dbReference type="GO" id="GO:0043138">
    <property type="term" value="F:3'-5' DNA helicase activity"/>
    <property type="evidence" value="ECO:0007669"/>
    <property type="project" value="UniProtKB-EC"/>
</dbReference>
<dbReference type="Gene3D" id="1.10.486.10">
    <property type="entry name" value="PCRA, domain 4"/>
    <property type="match status" value="1"/>
</dbReference>
<comment type="catalytic activity">
    <reaction evidence="8">
        <text>Couples ATP hydrolysis with the unwinding of duplex DNA by translocating in the 3'-5' direction.</text>
        <dbReference type="EC" id="5.6.2.4"/>
    </reaction>
</comment>
<dbReference type="Gene3D" id="3.40.50.300">
    <property type="entry name" value="P-loop containing nucleotide triphosphate hydrolases"/>
    <property type="match status" value="2"/>
</dbReference>
<dbReference type="FunFam" id="1.10.486.10:FF:000003">
    <property type="entry name" value="ATP-dependent DNA helicase"/>
    <property type="match status" value="1"/>
</dbReference>
<evidence type="ECO:0000256" key="6">
    <source>
        <dbReference type="ARBA" id="ARBA00023125"/>
    </source>
</evidence>
<keyword evidence="7" id="KW-0413">Isomerase</keyword>
<comment type="catalytic activity">
    <reaction evidence="9 11">
        <text>ATP + H2O = ADP + phosphate + H(+)</text>
        <dbReference type="Rhea" id="RHEA:13065"/>
        <dbReference type="ChEBI" id="CHEBI:15377"/>
        <dbReference type="ChEBI" id="CHEBI:15378"/>
        <dbReference type="ChEBI" id="CHEBI:30616"/>
        <dbReference type="ChEBI" id="CHEBI:43474"/>
        <dbReference type="ChEBI" id="CHEBI:456216"/>
        <dbReference type="EC" id="5.6.2.4"/>
    </reaction>
</comment>
<keyword evidence="5 10" id="KW-0067">ATP-binding</keyword>
<dbReference type="InterPro" id="IPR005751">
    <property type="entry name" value="ATP-dep_DNA_helicase_PcrA"/>
</dbReference>
<feature type="binding site" evidence="10">
    <location>
        <begin position="24"/>
        <end position="31"/>
    </location>
    <ligand>
        <name>ATP</name>
        <dbReference type="ChEBI" id="CHEBI:30616"/>
    </ligand>
</feature>
<comment type="similarity">
    <text evidence="1 11">Belongs to the helicase family. UvrD subfamily.</text>
</comment>
<dbReference type="CDD" id="cd17932">
    <property type="entry name" value="DEXQc_UvrD"/>
    <property type="match status" value="1"/>
</dbReference>
<dbReference type="Pfam" id="PF21196">
    <property type="entry name" value="PcrA_UvrD_tudor"/>
    <property type="match status" value="1"/>
</dbReference>
<dbReference type="PROSITE" id="PS51198">
    <property type="entry name" value="UVRD_HELICASE_ATP_BIND"/>
    <property type="match status" value="1"/>
</dbReference>
<dbReference type="EMBL" id="PFNG01000151">
    <property type="protein sequence ID" value="PIZ38329.1"/>
    <property type="molecule type" value="Genomic_DNA"/>
</dbReference>
<evidence type="ECO:0000256" key="2">
    <source>
        <dbReference type="ARBA" id="ARBA00022741"/>
    </source>
</evidence>
<dbReference type="PANTHER" id="PTHR11070:SF2">
    <property type="entry name" value="ATP-DEPENDENT DNA HELICASE SRS2"/>
    <property type="match status" value="1"/>
</dbReference>
<evidence type="ECO:0000256" key="10">
    <source>
        <dbReference type="PROSITE-ProRule" id="PRU00560"/>
    </source>
</evidence>
<keyword evidence="6 11" id="KW-0238">DNA-binding</keyword>
<evidence type="ECO:0000256" key="11">
    <source>
        <dbReference type="RuleBase" id="RU364053"/>
    </source>
</evidence>
<dbReference type="GO" id="GO:0000725">
    <property type="term" value="P:recombinational repair"/>
    <property type="evidence" value="ECO:0007669"/>
    <property type="project" value="TreeGrafter"/>
</dbReference>
<dbReference type="InterPro" id="IPR014016">
    <property type="entry name" value="UvrD-like_ATP-bd"/>
</dbReference>